<feature type="compositionally biased region" description="Polar residues" evidence="2">
    <location>
        <begin position="1020"/>
        <end position="1034"/>
    </location>
</feature>
<evidence type="ECO:0000256" key="1">
    <source>
        <dbReference type="PROSITE-ProRule" id="PRU00325"/>
    </source>
</evidence>
<keyword evidence="1" id="KW-0862">Zinc</keyword>
<accession>A0A6G0YXG0</accession>
<sequence>MPSDKECCLCFLACHLVGAELGSGHWTCKESGQQHSQHNKDNIDEETTISRSTSTIIGEYAALVFKPITRLSTNMSNDLSALSIRRGTLKGRITKFIKFLQDFAIDGDVSQIRARKQKIEECWDEFQNIQSAIDVKVTNEAANAVEKTIDLNLKICTFKLSQTAKKCFTKQHLHSNEALTEVQKFFYLKDALSGDAAEVLDNATLRAWETQAPKTKVPKVEELIEFLKGYFQILESIENAQSLHKFGNGLSQMPIRDIKIKGKIKPKNKSKMSSYNKKGIKILIKEDPFSIVICIPLMQRAQSLPYSKDIVFSDSTASCDAHNHAITFMLTPCAVGAIPLAVIVTNRQSLNDYKAGFELVKACFGDNGFGGQQFPKVFMTDDSKAERQALKTIWPDNENHIEKSDRPVLYNLFNTILNSPTTEKAEVAYNEVVNINNTYVSKYCNWMKYISSYWKRKQIWCLAYSNFETRGHQTNNYSEVCVRINKDIVLSRNKAYNVLSLVDFTGTIMEQYYIRRIRKFCNSRCDASRLLLNSMKKKLSIYQKKILKRICTCEYGRLGKLCKHQAAIYLYFGKELHNAPSVTANCRHAMAVLAFGNKVQPLSFYISLNEITTTPTAKENSLIKINIEQEGTKMNDNKNKMECKEHEANSATSNYEYYDTAASTLHLPRNDSSEFNTEVEFQKVIDLITENHSKYGSSIVSTHVCLDIKMNNKNNNNQDSPITPIKLGKNNNPADPGWSVKKSNSKRNLSISSSSEPPTSPTTQSINQKKQIDINTGVNAQNKPPPPVFVKGVEDFPELCARLIEIIGVDNFICKSSADKLKIQTSNPESYRILIPFLKDENAEYHTYQLREDKPLRIVVRNLHSSTPIKTIKEELEFRLFEVRQVTNVLHKVNKNPLLLFFVDLEPTPKSKEIFELSSLLHTKIRIEEPHKSKVISQCLKYQEYGHSRTYCGYHPRCVRCGAGHQTSDCPNPRDAPSKCALCSDNHTANYKGCSIYKELQRRKKPTSKSNIVTDNIRYKSSNVQSSHPSNDTLFNKPPYSDQRKSYAHVTSNQSNNHAHSSNPIPPDVNVKKIISSFLEEFKSLINPLLSLLTKHIL</sequence>
<feature type="compositionally biased region" description="Low complexity" evidence="2">
    <location>
        <begin position="746"/>
        <end position="765"/>
    </location>
</feature>
<dbReference type="Pfam" id="PF07530">
    <property type="entry name" value="PRE_C2HC"/>
    <property type="match status" value="1"/>
</dbReference>
<keyword evidence="1" id="KW-0863">Zinc-finger</keyword>
<name>A0A6G0YXG0_APHCR</name>
<dbReference type="Proteomes" id="UP000478052">
    <property type="component" value="Unassembled WGS sequence"/>
</dbReference>
<feature type="region of interest" description="Disordered" evidence="2">
    <location>
        <begin position="713"/>
        <end position="767"/>
    </location>
</feature>
<evidence type="ECO:0000313" key="6">
    <source>
        <dbReference type="Proteomes" id="UP000478052"/>
    </source>
</evidence>
<dbReference type="PANTHER" id="PTHR35385:SF2">
    <property type="entry name" value="PROTEIN B, PUTATIVE-RELATED"/>
    <property type="match status" value="1"/>
</dbReference>
<evidence type="ECO:0000256" key="3">
    <source>
        <dbReference type="SAM" id="SignalP"/>
    </source>
</evidence>
<feature type="domain" description="SWIM-type" evidence="4">
    <location>
        <begin position="542"/>
        <end position="573"/>
    </location>
</feature>
<reference evidence="5 6" key="1">
    <citation type="submission" date="2019-08" db="EMBL/GenBank/DDBJ databases">
        <title>Whole genome of Aphis craccivora.</title>
        <authorList>
            <person name="Voronova N.V."/>
            <person name="Shulinski R.S."/>
            <person name="Bandarenka Y.V."/>
            <person name="Zhorov D.G."/>
            <person name="Warner D."/>
        </authorList>
    </citation>
    <scope>NUCLEOTIDE SEQUENCE [LARGE SCALE GENOMIC DNA]</scope>
    <source>
        <strain evidence="5">180601</strain>
        <tissue evidence="5">Whole Body</tissue>
    </source>
</reference>
<evidence type="ECO:0000313" key="5">
    <source>
        <dbReference type="EMBL" id="KAF0762465.1"/>
    </source>
</evidence>
<dbReference type="AlphaFoldDB" id="A0A6G0YXG0"/>
<dbReference type="OrthoDB" id="1902038at2759"/>
<feature type="chain" id="PRO_5026230733" evidence="3">
    <location>
        <begin position="20"/>
        <end position="1098"/>
    </location>
</feature>
<feature type="compositionally biased region" description="Low complexity" evidence="2">
    <location>
        <begin position="1052"/>
        <end position="1063"/>
    </location>
</feature>
<keyword evidence="3" id="KW-0732">Signal</keyword>
<dbReference type="InterPro" id="IPR007527">
    <property type="entry name" value="Znf_SWIM"/>
</dbReference>
<feature type="signal peptide" evidence="3">
    <location>
        <begin position="1"/>
        <end position="19"/>
    </location>
</feature>
<feature type="region of interest" description="Disordered" evidence="2">
    <location>
        <begin position="1020"/>
        <end position="1067"/>
    </location>
</feature>
<comment type="caution">
    <text evidence="5">The sequence shown here is derived from an EMBL/GenBank/DDBJ whole genome shotgun (WGS) entry which is preliminary data.</text>
</comment>
<dbReference type="PANTHER" id="PTHR35385">
    <property type="entry name" value="PROTEIN B, PUTATIVE-RELATED-RELATED"/>
    <property type="match status" value="1"/>
</dbReference>
<keyword evidence="6" id="KW-1185">Reference proteome</keyword>
<protein>
    <submittedName>
        <fullName evidence="5">PRE C2HC domain-containing protein</fullName>
    </submittedName>
</protein>
<evidence type="ECO:0000259" key="4">
    <source>
        <dbReference type="PROSITE" id="PS50966"/>
    </source>
</evidence>
<gene>
    <name evidence="5" type="ORF">FWK35_00002734</name>
</gene>
<dbReference type="InterPro" id="IPR006579">
    <property type="entry name" value="Pre_C2HC_dom"/>
</dbReference>
<dbReference type="PROSITE" id="PS50966">
    <property type="entry name" value="ZF_SWIM"/>
    <property type="match status" value="1"/>
</dbReference>
<dbReference type="GO" id="GO:0008270">
    <property type="term" value="F:zinc ion binding"/>
    <property type="evidence" value="ECO:0007669"/>
    <property type="project" value="UniProtKB-KW"/>
</dbReference>
<proteinExistence type="predicted"/>
<dbReference type="SMART" id="SM00596">
    <property type="entry name" value="PRE_C2HC"/>
    <property type="match status" value="1"/>
</dbReference>
<organism evidence="5 6">
    <name type="scientific">Aphis craccivora</name>
    <name type="common">Cowpea aphid</name>
    <dbReference type="NCBI Taxonomy" id="307492"/>
    <lineage>
        <taxon>Eukaryota</taxon>
        <taxon>Metazoa</taxon>
        <taxon>Ecdysozoa</taxon>
        <taxon>Arthropoda</taxon>
        <taxon>Hexapoda</taxon>
        <taxon>Insecta</taxon>
        <taxon>Pterygota</taxon>
        <taxon>Neoptera</taxon>
        <taxon>Paraneoptera</taxon>
        <taxon>Hemiptera</taxon>
        <taxon>Sternorrhyncha</taxon>
        <taxon>Aphidomorpha</taxon>
        <taxon>Aphidoidea</taxon>
        <taxon>Aphididae</taxon>
        <taxon>Aphidini</taxon>
        <taxon>Aphis</taxon>
        <taxon>Aphis</taxon>
    </lineage>
</organism>
<evidence type="ECO:0000256" key="2">
    <source>
        <dbReference type="SAM" id="MobiDB-lite"/>
    </source>
</evidence>
<dbReference type="EMBL" id="VUJU01002140">
    <property type="protein sequence ID" value="KAF0762465.1"/>
    <property type="molecule type" value="Genomic_DNA"/>
</dbReference>
<keyword evidence="1" id="KW-0479">Metal-binding</keyword>